<dbReference type="STRING" id="319224.Sputcn32_0855"/>
<dbReference type="EMBL" id="CP000681">
    <property type="protein sequence ID" value="ABP74584.1"/>
    <property type="molecule type" value="Genomic_DNA"/>
</dbReference>
<evidence type="ECO:0000256" key="1">
    <source>
        <dbReference type="ARBA" id="ARBA00022737"/>
    </source>
</evidence>
<proteinExistence type="predicted"/>
<dbReference type="SUPFAM" id="SSF48403">
    <property type="entry name" value="Ankyrin repeat"/>
    <property type="match status" value="1"/>
</dbReference>
<dbReference type="Gene3D" id="1.25.40.20">
    <property type="entry name" value="Ankyrin repeat-containing domain"/>
    <property type="match status" value="1"/>
</dbReference>
<dbReference type="Pfam" id="PF12796">
    <property type="entry name" value="Ank_2"/>
    <property type="match status" value="1"/>
</dbReference>
<protein>
    <submittedName>
        <fullName evidence="4">Ankyrin</fullName>
    </submittedName>
</protein>
<dbReference type="PANTHER" id="PTHR24171:SF8">
    <property type="entry name" value="BRCA1-ASSOCIATED RING DOMAIN PROTEIN 1"/>
    <property type="match status" value="1"/>
</dbReference>
<keyword evidence="2 3" id="KW-0040">ANK repeat</keyword>
<evidence type="ECO:0000256" key="2">
    <source>
        <dbReference type="ARBA" id="ARBA00023043"/>
    </source>
</evidence>
<evidence type="ECO:0000256" key="3">
    <source>
        <dbReference type="PROSITE-ProRule" id="PRU00023"/>
    </source>
</evidence>
<dbReference type="eggNOG" id="COG0666">
    <property type="taxonomic scope" value="Bacteria"/>
</dbReference>
<feature type="repeat" description="ANK" evidence="3">
    <location>
        <begin position="40"/>
        <end position="72"/>
    </location>
</feature>
<sequence length="112" mass="12455">MRLNSYQMSTELIDAVKAKDTLAVKRIIANGADLEGVDENAMTALLHACELQSFELLKLLVDAGADVNHPNVMGYHPLDIAYWQGEFRMGCYTAESERMVSYLTRHGGKSFS</sequence>
<reference evidence="4" key="1">
    <citation type="submission" date="2007-04" db="EMBL/GenBank/DDBJ databases">
        <title>Complete sequence of Shewanella putrefaciens CN-32.</title>
        <authorList>
            <consortium name="US DOE Joint Genome Institute"/>
            <person name="Copeland A."/>
            <person name="Lucas S."/>
            <person name="Lapidus A."/>
            <person name="Barry K."/>
            <person name="Detter J.C."/>
            <person name="Glavina del Rio T."/>
            <person name="Hammon N."/>
            <person name="Israni S."/>
            <person name="Dalin E."/>
            <person name="Tice H."/>
            <person name="Pitluck S."/>
            <person name="Chain P."/>
            <person name="Malfatti S."/>
            <person name="Shin M."/>
            <person name="Vergez L."/>
            <person name="Schmutz J."/>
            <person name="Larimer F."/>
            <person name="Land M."/>
            <person name="Hauser L."/>
            <person name="Kyrpides N."/>
            <person name="Mikhailova N."/>
            <person name="Romine M.F."/>
            <person name="Fredrickson J."/>
            <person name="Tiedje J."/>
            <person name="Richardson P."/>
        </authorList>
    </citation>
    <scope>NUCLEOTIDE SEQUENCE [LARGE SCALE GENOMIC DNA]</scope>
    <source>
        <strain evidence="4">CN-32</strain>
    </source>
</reference>
<dbReference type="InterPro" id="IPR002110">
    <property type="entry name" value="Ankyrin_rpt"/>
</dbReference>
<dbReference type="SMART" id="SM00248">
    <property type="entry name" value="ANK"/>
    <property type="match status" value="3"/>
</dbReference>
<dbReference type="AlphaFoldDB" id="A4Y3Q1"/>
<dbReference type="PROSITE" id="PS50088">
    <property type="entry name" value="ANK_REPEAT"/>
    <property type="match status" value="1"/>
</dbReference>
<dbReference type="InterPro" id="IPR036770">
    <property type="entry name" value="Ankyrin_rpt-contain_sf"/>
</dbReference>
<keyword evidence="1" id="KW-0677">Repeat</keyword>
<organism evidence="4">
    <name type="scientific">Shewanella putrefaciens (strain CN-32 / ATCC BAA-453)</name>
    <dbReference type="NCBI Taxonomy" id="319224"/>
    <lineage>
        <taxon>Bacteria</taxon>
        <taxon>Pseudomonadati</taxon>
        <taxon>Pseudomonadota</taxon>
        <taxon>Gammaproteobacteria</taxon>
        <taxon>Alteromonadales</taxon>
        <taxon>Shewanellaceae</taxon>
        <taxon>Shewanella</taxon>
    </lineage>
</organism>
<dbReference type="GO" id="GO:0085020">
    <property type="term" value="P:protein K6-linked ubiquitination"/>
    <property type="evidence" value="ECO:0007669"/>
    <property type="project" value="TreeGrafter"/>
</dbReference>
<dbReference type="HOGENOM" id="CLU_2144123_0_0_6"/>
<evidence type="ECO:0000313" key="4">
    <source>
        <dbReference type="EMBL" id="ABP74584.1"/>
    </source>
</evidence>
<dbReference type="PROSITE" id="PS50297">
    <property type="entry name" value="ANK_REP_REGION"/>
    <property type="match status" value="1"/>
</dbReference>
<name>A4Y3Q1_SHEPC</name>
<gene>
    <name evidence="4" type="ordered locus">Sputcn32_0855</name>
</gene>
<dbReference type="KEGG" id="spc:Sputcn32_0855"/>
<dbReference type="PANTHER" id="PTHR24171">
    <property type="entry name" value="ANKYRIN REPEAT DOMAIN-CONTAINING PROTEIN 39-RELATED"/>
    <property type="match status" value="1"/>
</dbReference>
<accession>A4Y3Q1</accession>
<dbReference type="GO" id="GO:0004842">
    <property type="term" value="F:ubiquitin-protein transferase activity"/>
    <property type="evidence" value="ECO:0007669"/>
    <property type="project" value="TreeGrafter"/>
</dbReference>